<dbReference type="Gene3D" id="3.20.20.150">
    <property type="entry name" value="Divalent-metal-dependent TIM barrel enzymes"/>
    <property type="match status" value="1"/>
</dbReference>
<evidence type="ECO:0000259" key="3">
    <source>
        <dbReference type="Pfam" id="PF01261"/>
    </source>
</evidence>
<dbReference type="Pfam" id="PF01261">
    <property type="entry name" value="AP_endonuc_2"/>
    <property type="match status" value="1"/>
</dbReference>
<keyword evidence="4" id="KW-0413">Isomerase</keyword>
<reference evidence="4 5" key="1">
    <citation type="submission" date="2019-04" db="EMBL/GenBank/DDBJ databases">
        <authorList>
            <person name="Jiang L."/>
        </authorList>
    </citation>
    <scope>NUCLEOTIDE SEQUENCE [LARGE SCALE GENOMIC DNA]</scope>
    <source>
        <strain evidence="4 5">YIM 131853</strain>
    </source>
</reference>
<comment type="caution">
    <text evidence="4">The sequence shown here is derived from an EMBL/GenBank/DDBJ whole genome shotgun (WGS) entry which is preliminary data.</text>
</comment>
<keyword evidence="1" id="KW-0119">Carbohydrate metabolism</keyword>
<gene>
    <name evidence="4" type="ORF">E6C64_07245</name>
</gene>
<name>A0A4V3WTH1_9MICO</name>
<evidence type="ECO:0000313" key="4">
    <source>
        <dbReference type="EMBL" id="THG31837.1"/>
    </source>
</evidence>
<evidence type="ECO:0000256" key="1">
    <source>
        <dbReference type="ARBA" id="ARBA00023277"/>
    </source>
</evidence>
<dbReference type="Proteomes" id="UP000309133">
    <property type="component" value="Unassembled WGS sequence"/>
</dbReference>
<dbReference type="InterPro" id="IPR050312">
    <property type="entry name" value="IolE/XylAMocC-like"/>
</dbReference>
<keyword evidence="5" id="KW-1185">Reference proteome</keyword>
<protein>
    <submittedName>
        <fullName evidence="4">Sugar phosphate isomerase/epimerase</fullName>
    </submittedName>
</protein>
<dbReference type="GO" id="GO:0016853">
    <property type="term" value="F:isomerase activity"/>
    <property type="evidence" value="ECO:0007669"/>
    <property type="project" value="UniProtKB-KW"/>
</dbReference>
<dbReference type="PANTHER" id="PTHR12110">
    <property type="entry name" value="HYDROXYPYRUVATE ISOMERASE"/>
    <property type="match status" value="1"/>
</dbReference>
<dbReference type="EMBL" id="SSSM01000003">
    <property type="protein sequence ID" value="THG31837.1"/>
    <property type="molecule type" value="Genomic_DNA"/>
</dbReference>
<evidence type="ECO:0000313" key="5">
    <source>
        <dbReference type="Proteomes" id="UP000309133"/>
    </source>
</evidence>
<evidence type="ECO:0000256" key="2">
    <source>
        <dbReference type="SAM" id="MobiDB-lite"/>
    </source>
</evidence>
<accession>A0A4V3WTH1</accession>
<dbReference type="InterPro" id="IPR013022">
    <property type="entry name" value="Xyl_isomerase-like_TIM-brl"/>
</dbReference>
<dbReference type="PANTHER" id="PTHR12110:SF47">
    <property type="match status" value="1"/>
</dbReference>
<dbReference type="RefSeq" id="WP_136426957.1">
    <property type="nucleotide sequence ID" value="NZ_SSSM01000003.1"/>
</dbReference>
<dbReference type="AlphaFoldDB" id="A0A4V3WTH1"/>
<sequence length="289" mass="31182">MIPIGMSTTCVFPYGLERSFAMAKQAGFDGIEVMVMTNRGTQTASTLLTLSAKYELPILSIHAPGLFVTQFVWGRDPQNKLDRSAALAAEVGAKTVVVHPPYVWQRAYAPTFLRSVRETATRHGVEIAVENMFPWRVAGGSFGVYNPGIDPIAMDVDAMTLDFSHAAMAGRDGLEMAMKAGDRLRHIHLCDSVASSPEGTGADKHMVPGRGGQPVAETLQMLADTGWTGQLVAEIHTHTARTFEKRMAMLRETVEFARAHTVPAKAPEDAARDSVSDPDPSGVTEGSRG</sequence>
<dbReference type="OrthoDB" id="3248123at2"/>
<feature type="region of interest" description="Disordered" evidence="2">
    <location>
        <begin position="261"/>
        <end position="289"/>
    </location>
</feature>
<proteinExistence type="predicted"/>
<dbReference type="SUPFAM" id="SSF51658">
    <property type="entry name" value="Xylose isomerase-like"/>
    <property type="match status" value="1"/>
</dbReference>
<feature type="compositionally biased region" description="Basic and acidic residues" evidence="2">
    <location>
        <begin position="266"/>
        <end position="275"/>
    </location>
</feature>
<feature type="domain" description="Xylose isomerase-like TIM barrel" evidence="3">
    <location>
        <begin position="20"/>
        <end position="258"/>
    </location>
</feature>
<dbReference type="InterPro" id="IPR036237">
    <property type="entry name" value="Xyl_isomerase-like_sf"/>
</dbReference>
<organism evidence="4 5">
    <name type="scientific">Naasia lichenicola</name>
    <dbReference type="NCBI Taxonomy" id="2565933"/>
    <lineage>
        <taxon>Bacteria</taxon>
        <taxon>Bacillati</taxon>
        <taxon>Actinomycetota</taxon>
        <taxon>Actinomycetes</taxon>
        <taxon>Micrococcales</taxon>
        <taxon>Microbacteriaceae</taxon>
        <taxon>Naasia</taxon>
    </lineage>
</organism>